<evidence type="ECO:0000313" key="5">
    <source>
        <dbReference type="Proteomes" id="UP001500630"/>
    </source>
</evidence>
<dbReference type="RefSeq" id="WP_345559128.1">
    <property type="nucleotide sequence ID" value="NZ_BAABDQ010000002.1"/>
</dbReference>
<dbReference type="Proteomes" id="UP001500630">
    <property type="component" value="Unassembled WGS sequence"/>
</dbReference>
<sequence length="135" mass="14227">MSSLRMRHQHHTGATVIILVGEIDLASAPELDAYIGEVRQTDADQLVFDMAGVTFLDSSGLRVLLDAHTFALQHGGAIHLTALKGPPARVIEVTDAGRHIRLHTSTDIALAAVFAAPELPAPIADASGMHPLTPG</sequence>
<dbReference type="PANTHER" id="PTHR33495:SF2">
    <property type="entry name" value="ANTI-SIGMA FACTOR ANTAGONIST TM_1081-RELATED"/>
    <property type="match status" value="1"/>
</dbReference>
<dbReference type="PANTHER" id="PTHR33495">
    <property type="entry name" value="ANTI-SIGMA FACTOR ANTAGONIST TM_1081-RELATED-RELATED"/>
    <property type="match status" value="1"/>
</dbReference>
<name>A0ABP6VGZ1_9ACTN</name>
<dbReference type="InterPro" id="IPR003658">
    <property type="entry name" value="Anti-sigma_ant"/>
</dbReference>
<dbReference type="Pfam" id="PF01740">
    <property type="entry name" value="STAS"/>
    <property type="match status" value="1"/>
</dbReference>
<evidence type="ECO:0000256" key="1">
    <source>
        <dbReference type="ARBA" id="ARBA00009013"/>
    </source>
</evidence>
<dbReference type="NCBIfam" id="TIGR00377">
    <property type="entry name" value="ant_ant_sig"/>
    <property type="match status" value="1"/>
</dbReference>
<reference evidence="5" key="1">
    <citation type="journal article" date="2019" name="Int. J. Syst. Evol. Microbiol.">
        <title>The Global Catalogue of Microorganisms (GCM) 10K type strain sequencing project: providing services to taxonomists for standard genome sequencing and annotation.</title>
        <authorList>
            <consortium name="The Broad Institute Genomics Platform"/>
            <consortium name="The Broad Institute Genome Sequencing Center for Infectious Disease"/>
            <person name="Wu L."/>
            <person name="Ma J."/>
        </authorList>
    </citation>
    <scope>NUCLEOTIDE SEQUENCE [LARGE SCALE GENOMIC DNA]</scope>
    <source>
        <strain evidence="5">JCM 17326</strain>
    </source>
</reference>
<dbReference type="InterPro" id="IPR002645">
    <property type="entry name" value="STAS_dom"/>
</dbReference>
<evidence type="ECO:0000259" key="3">
    <source>
        <dbReference type="PROSITE" id="PS50801"/>
    </source>
</evidence>
<dbReference type="EMBL" id="BAABDQ010000002">
    <property type="protein sequence ID" value="GAA3532923.1"/>
    <property type="molecule type" value="Genomic_DNA"/>
</dbReference>
<comment type="caution">
    <text evidence="4">The sequence shown here is derived from an EMBL/GenBank/DDBJ whole genome shotgun (WGS) entry which is preliminary data.</text>
</comment>
<dbReference type="InterPro" id="IPR036513">
    <property type="entry name" value="STAS_dom_sf"/>
</dbReference>
<accession>A0ABP6VGZ1</accession>
<proteinExistence type="inferred from homology"/>
<dbReference type="Gene3D" id="3.30.750.24">
    <property type="entry name" value="STAS domain"/>
    <property type="match status" value="1"/>
</dbReference>
<comment type="similarity">
    <text evidence="1 2">Belongs to the anti-sigma-factor antagonist family.</text>
</comment>
<protein>
    <recommendedName>
        <fullName evidence="2">Anti-sigma factor antagonist</fullName>
    </recommendedName>
</protein>
<dbReference type="SUPFAM" id="SSF52091">
    <property type="entry name" value="SpoIIaa-like"/>
    <property type="match status" value="1"/>
</dbReference>
<dbReference type="CDD" id="cd07043">
    <property type="entry name" value="STAS_anti-anti-sigma_factors"/>
    <property type="match status" value="1"/>
</dbReference>
<gene>
    <name evidence="4" type="ORF">GCM10022419_010090</name>
</gene>
<organism evidence="4 5">
    <name type="scientific">Nonomuraea rosea</name>
    <dbReference type="NCBI Taxonomy" id="638574"/>
    <lineage>
        <taxon>Bacteria</taxon>
        <taxon>Bacillati</taxon>
        <taxon>Actinomycetota</taxon>
        <taxon>Actinomycetes</taxon>
        <taxon>Streptosporangiales</taxon>
        <taxon>Streptosporangiaceae</taxon>
        <taxon>Nonomuraea</taxon>
    </lineage>
</organism>
<evidence type="ECO:0000313" key="4">
    <source>
        <dbReference type="EMBL" id="GAA3532923.1"/>
    </source>
</evidence>
<dbReference type="PROSITE" id="PS50801">
    <property type="entry name" value="STAS"/>
    <property type="match status" value="1"/>
</dbReference>
<evidence type="ECO:0000256" key="2">
    <source>
        <dbReference type="RuleBase" id="RU003749"/>
    </source>
</evidence>
<keyword evidence="5" id="KW-1185">Reference proteome</keyword>
<feature type="domain" description="STAS" evidence="3">
    <location>
        <begin position="4"/>
        <end position="113"/>
    </location>
</feature>